<evidence type="ECO:0000256" key="5">
    <source>
        <dbReference type="ARBA" id="ARBA00022833"/>
    </source>
</evidence>
<keyword evidence="5" id="KW-0862">Zinc</keyword>
<dbReference type="PANTHER" id="PTHR39188:SF3">
    <property type="entry name" value="STAGE IV SPORULATION PROTEIN FB"/>
    <property type="match status" value="1"/>
</dbReference>
<evidence type="ECO:0000256" key="2">
    <source>
        <dbReference type="ARBA" id="ARBA00007931"/>
    </source>
</evidence>
<proteinExistence type="inferred from homology"/>
<evidence type="ECO:0000256" key="1">
    <source>
        <dbReference type="ARBA" id="ARBA00001947"/>
    </source>
</evidence>
<sequence>MIGLLLWLLMMAFAWVSGCWKVLLAIFLMMSAHEAAHCLAALLVHCPVRRVRIYPFGLCAQIDEISYISVPHALFILAAGPCAHLLFPAALHMASSCSLISTAFAAYLNEINRAMLCFNLLPVVPLDGGRIMQTLFHLWLPYAKAQRLGVCCSFAALALIFLSGFMSDAAGLITLAILFGQELLQHARLTEDRLNFYRYRLSHPFLGRRKVHDGHDLYRTRTNYLREGTALIDERAWLKRLFHCRYGQNMI</sequence>
<comment type="similarity">
    <text evidence="2">Belongs to the peptidase M50B family.</text>
</comment>
<dbReference type="GO" id="GO:0006508">
    <property type="term" value="P:proteolysis"/>
    <property type="evidence" value="ECO:0007669"/>
    <property type="project" value="UniProtKB-KW"/>
</dbReference>
<dbReference type="AlphaFoldDB" id="A0A9D2SVL3"/>
<comment type="caution">
    <text evidence="8">The sequence shown here is derived from an EMBL/GenBank/DDBJ whole genome shotgun (WGS) entry which is preliminary data.</text>
</comment>
<keyword evidence="7" id="KW-1133">Transmembrane helix</keyword>
<organism evidence="8 9">
    <name type="scientific">Candidatus Merdibacter merdavium</name>
    <dbReference type="NCBI Taxonomy" id="2838692"/>
    <lineage>
        <taxon>Bacteria</taxon>
        <taxon>Bacillati</taxon>
        <taxon>Bacillota</taxon>
        <taxon>Erysipelotrichia</taxon>
        <taxon>Erysipelotrichales</taxon>
        <taxon>Erysipelotrichaceae</taxon>
        <taxon>Merdibacter</taxon>
    </lineage>
</organism>
<dbReference type="Proteomes" id="UP000823896">
    <property type="component" value="Unassembled WGS sequence"/>
</dbReference>
<comment type="cofactor">
    <cofactor evidence="1">
        <name>Zn(2+)</name>
        <dbReference type="ChEBI" id="CHEBI:29105"/>
    </cofactor>
</comment>
<evidence type="ECO:0000256" key="3">
    <source>
        <dbReference type="ARBA" id="ARBA00022670"/>
    </source>
</evidence>
<evidence type="ECO:0000256" key="6">
    <source>
        <dbReference type="ARBA" id="ARBA00023049"/>
    </source>
</evidence>
<feature type="transmembrane region" description="Helical" evidence="7">
    <location>
        <begin position="85"/>
        <end position="108"/>
    </location>
</feature>
<dbReference type="PANTHER" id="PTHR39188">
    <property type="entry name" value="MEMBRANE-ASSOCIATED ZINC METALLOPROTEASE M50B"/>
    <property type="match status" value="1"/>
</dbReference>
<keyword evidence="6" id="KW-0482">Metalloprotease</keyword>
<gene>
    <name evidence="8" type="ORF">H9702_01265</name>
</gene>
<evidence type="ECO:0000313" key="8">
    <source>
        <dbReference type="EMBL" id="HJC35746.1"/>
    </source>
</evidence>
<evidence type="ECO:0000313" key="9">
    <source>
        <dbReference type="Proteomes" id="UP000823896"/>
    </source>
</evidence>
<feature type="transmembrane region" description="Helical" evidence="7">
    <location>
        <begin position="154"/>
        <end position="179"/>
    </location>
</feature>
<keyword evidence="7" id="KW-0472">Membrane</keyword>
<keyword evidence="4" id="KW-0378">Hydrolase</keyword>
<reference evidence="8" key="2">
    <citation type="submission" date="2021-04" db="EMBL/GenBank/DDBJ databases">
        <authorList>
            <person name="Gilroy R."/>
        </authorList>
    </citation>
    <scope>NUCLEOTIDE SEQUENCE</scope>
    <source>
        <strain evidence="8">CHK187-11901</strain>
    </source>
</reference>
<evidence type="ECO:0000256" key="4">
    <source>
        <dbReference type="ARBA" id="ARBA00022801"/>
    </source>
</evidence>
<dbReference type="EMBL" id="DWWM01000006">
    <property type="protein sequence ID" value="HJC35746.1"/>
    <property type="molecule type" value="Genomic_DNA"/>
</dbReference>
<name>A0A9D2SVL3_9FIRM</name>
<evidence type="ECO:0008006" key="10">
    <source>
        <dbReference type="Google" id="ProtNLM"/>
    </source>
</evidence>
<accession>A0A9D2SVL3</accession>
<dbReference type="GO" id="GO:0008237">
    <property type="term" value="F:metallopeptidase activity"/>
    <property type="evidence" value="ECO:0007669"/>
    <property type="project" value="UniProtKB-KW"/>
</dbReference>
<reference evidence="8" key="1">
    <citation type="journal article" date="2021" name="PeerJ">
        <title>Extensive microbial diversity within the chicken gut microbiome revealed by metagenomics and culture.</title>
        <authorList>
            <person name="Gilroy R."/>
            <person name="Ravi A."/>
            <person name="Getino M."/>
            <person name="Pursley I."/>
            <person name="Horton D.L."/>
            <person name="Alikhan N.F."/>
            <person name="Baker D."/>
            <person name="Gharbi K."/>
            <person name="Hall N."/>
            <person name="Watson M."/>
            <person name="Adriaenssens E.M."/>
            <person name="Foster-Nyarko E."/>
            <person name="Jarju S."/>
            <person name="Secka A."/>
            <person name="Antonio M."/>
            <person name="Oren A."/>
            <person name="Chaudhuri R.R."/>
            <person name="La Ragione R."/>
            <person name="Hildebrand F."/>
            <person name="Pallen M.J."/>
        </authorList>
    </citation>
    <scope>NUCLEOTIDE SEQUENCE</scope>
    <source>
        <strain evidence="8">CHK187-11901</strain>
    </source>
</reference>
<keyword evidence="7" id="KW-0812">Transmembrane</keyword>
<evidence type="ECO:0000256" key="7">
    <source>
        <dbReference type="SAM" id="Phobius"/>
    </source>
</evidence>
<protein>
    <recommendedName>
        <fullName evidence="10">Stage IV sporulation protein FB</fullName>
    </recommendedName>
</protein>
<keyword evidence="3" id="KW-0645">Protease</keyword>